<proteinExistence type="predicted"/>
<gene>
    <name evidence="1" type="ORF">COI93_02705</name>
</gene>
<protein>
    <submittedName>
        <fullName evidence="1">Uncharacterized protein</fullName>
    </submittedName>
</protein>
<dbReference type="EMBL" id="NUWN01000009">
    <property type="protein sequence ID" value="PFK47046.1"/>
    <property type="molecule type" value="Genomic_DNA"/>
</dbReference>
<comment type="caution">
    <text evidence="1">The sequence shown here is derived from an EMBL/GenBank/DDBJ whole genome shotgun (WGS) entry which is preliminary data.</text>
</comment>
<evidence type="ECO:0000313" key="1">
    <source>
        <dbReference type="EMBL" id="PFK47046.1"/>
    </source>
</evidence>
<accession>A0A2B0N1S3</accession>
<organism evidence="1 2">
    <name type="scientific">Bacillus cereus</name>
    <dbReference type="NCBI Taxonomy" id="1396"/>
    <lineage>
        <taxon>Bacteria</taxon>
        <taxon>Bacillati</taxon>
        <taxon>Bacillota</taxon>
        <taxon>Bacilli</taxon>
        <taxon>Bacillales</taxon>
        <taxon>Bacillaceae</taxon>
        <taxon>Bacillus</taxon>
        <taxon>Bacillus cereus group</taxon>
    </lineage>
</organism>
<dbReference type="Proteomes" id="UP000242656">
    <property type="component" value="Unassembled WGS sequence"/>
</dbReference>
<dbReference type="AlphaFoldDB" id="A0A2B0N1S3"/>
<evidence type="ECO:0000313" key="2">
    <source>
        <dbReference type="Proteomes" id="UP000242656"/>
    </source>
</evidence>
<name>A0A2B0N1S3_BACCE</name>
<sequence>MVKSKDSRYASFRDNLAELRKKNPGLQFDFIRVETDIKITDIGFGVDELQVKDWNKKIE</sequence>
<reference evidence="1 2" key="1">
    <citation type="submission" date="2017-09" db="EMBL/GenBank/DDBJ databases">
        <title>Large-scale bioinformatics analysis of Bacillus genomes uncovers conserved roles of natural products in bacterial physiology.</title>
        <authorList>
            <consortium name="Agbiome Team Llc"/>
            <person name="Bleich R.M."/>
            <person name="Grubbs K.J."/>
            <person name="Santa Maria K.C."/>
            <person name="Allen S.E."/>
            <person name="Farag S."/>
            <person name="Shank E.A."/>
            <person name="Bowers A."/>
        </authorList>
    </citation>
    <scope>NUCLEOTIDE SEQUENCE [LARGE SCALE GENOMIC DNA]</scope>
    <source>
        <strain evidence="1 2">AFS083043</strain>
    </source>
</reference>